<reference evidence="8" key="1">
    <citation type="journal article" date="2017" name="Nature">
        <title>The genome of Chenopodium quinoa.</title>
        <authorList>
            <person name="Jarvis D.E."/>
            <person name="Ho Y.S."/>
            <person name="Lightfoot D.J."/>
            <person name="Schmoeckel S.M."/>
            <person name="Li B."/>
            <person name="Borm T.J.A."/>
            <person name="Ohyanagi H."/>
            <person name="Mineta K."/>
            <person name="Michell C.T."/>
            <person name="Saber N."/>
            <person name="Kharbatia N.M."/>
            <person name="Rupper R.R."/>
            <person name="Sharp A.R."/>
            <person name="Dally N."/>
            <person name="Boughton B.A."/>
            <person name="Woo Y.H."/>
            <person name="Gao G."/>
            <person name="Schijlen E.G.W.M."/>
            <person name="Guo X."/>
            <person name="Momin A.A."/>
            <person name="Negrao S."/>
            <person name="Al-Babili S."/>
            <person name="Gehring C."/>
            <person name="Roessner U."/>
            <person name="Jung C."/>
            <person name="Murphy K."/>
            <person name="Arold S.T."/>
            <person name="Gojobori T."/>
            <person name="van der Linden C.G."/>
            <person name="van Loo E.N."/>
            <person name="Jellen E.N."/>
            <person name="Maughan P.J."/>
            <person name="Tester M."/>
        </authorList>
    </citation>
    <scope>NUCLEOTIDE SEQUENCE [LARGE SCALE GENOMIC DNA]</scope>
    <source>
        <strain evidence="8">cv. PI 614886</strain>
    </source>
</reference>
<dbReference type="PROSITE" id="PS50863">
    <property type="entry name" value="B3"/>
    <property type="match status" value="3"/>
</dbReference>
<keyword evidence="9" id="KW-1185">Reference proteome</keyword>
<organism evidence="8 9">
    <name type="scientific">Chenopodium quinoa</name>
    <name type="common">Quinoa</name>
    <dbReference type="NCBI Taxonomy" id="63459"/>
    <lineage>
        <taxon>Eukaryota</taxon>
        <taxon>Viridiplantae</taxon>
        <taxon>Streptophyta</taxon>
        <taxon>Embryophyta</taxon>
        <taxon>Tracheophyta</taxon>
        <taxon>Spermatophyta</taxon>
        <taxon>Magnoliopsida</taxon>
        <taxon>eudicotyledons</taxon>
        <taxon>Gunneridae</taxon>
        <taxon>Pentapetalae</taxon>
        <taxon>Caryophyllales</taxon>
        <taxon>Chenopodiaceae</taxon>
        <taxon>Chenopodioideae</taxon>
        <taxon>Atripliceae</taxon>
        <taxon>Chenopodium</taxon>
    </lineage>
</organism>
<evidence type="ECO:0000256" key="1">
    <source>
        <dbReference type="ARBA" id="ARBA00004123"/>
    </source>
</evidence>
<evidence type="ECO:0000256" key="6">
    <source>
        <dbReference type="SAM" id="MobiDB-lite"/>
    </source>
</evidence>
<dbReference type="CDD" id="cd10017">
    <property type="entry name" value="B3_DNA"/>
    <property type="match status" value="3"/>
</dbReference>
<dbReference type="InterPro" id="IPR003340">
    <property type="entry name" value="B3_DNA-bd"/>
</dbReference>
<keyword evidence="5" id="KW-0539">Nucleus</keyword>
<evidence type="ECO:0000313" key="9">
    <source>
        <dbReference type="Proteomes" id="UP000596660"/>
    </source>
</evidence>
<accession>A0A803MG78</accession>
<keyword evidence="4" id="KW-0804">Transcription</keyword>
<sequence>MDNKRKLSFKKASFIKVLEDEFTKKLPLPPAFTKIFEDYIPLWLILEISGTRKCWRVDIEKDENGSLCLSCGFNCFVKAHSVEVGNFLLFELEEPSILQVKIYEKDGSEKTVGTTLESGYEVGAFESPRKTPSTHREGEASPWPTTPLGTNFESGYEVGAFESPTETPLIHKEGEASPWSKTPIKKKGVKPEVFGSYIAYWSLTIPKPVLNGKALSNKEAVTLQNQEGSSWPVELRFRADGRVDLAKGWREFVIDNELIAGDTLTFEFVSNNVIQVNVDRASQVDNPSQREQECKIEPMELIDMTCENEELAANCIINTNTPVTMDKFERVSLESKSPSFSLTWTEKTRNSYLHIPKAIASRQKLENKDILVLCDPEGRKWLMEVRTRQSDGRVGLGRGWIDFTKTYGFGAGDTLIFEFVTDRMMNVNIIKVGGLNHAVTGDIDNATSVEASLIAQKSQNSPWGSNVQSLF</sequence>
<dbReference type="Gramene" id="AUR62028980-RA">
    <property type="protein sequence ID" value="AUR62028980-RA:cds"/>
    <property type="gene ID" value="AUR62028980"/>
</dbReference>
<proteinExistence type="predicted"/>
<dbReference type="GO" id="GO:0005634">
    <property type="term" value="C:nucleus"/>
    <property type="evidence" value="ECO:0007669"/>
    <property type="project" value="UniProtKB-SubCell"/>
</dbReference>
<name>A0A803MG78_CHEQI</name>
<evidence type="ECO:0000256" key="2">
    <source>
        <dbReference type="ARBA" id="ARBA00023015"/>
    </source>
</evidence>
<dbReference type="PANTHER" id="PTHR31920">
    <property type="entry name" value="B3 DOMAIN-CONTAINING"/>
    <property type="match status" value="1"/>
</dbReference>
<dbReference type="Gene3D" id="2.40.330.10">
    <property type="entry name" value="DNA-binding pseudobarrel domain"/>
    <property type="match status" value="3"/>
</dbReference>
<evidence type="ECO:0000256" key="3">
    <source>
        <dbReference type="ARBA" id="ARBA00023125"/>
    </source>
</evidence>
<dbReference type="SUPFAM" id="SSF101936">
    <property type="entry name" value="DNA-binding pseudobarrel domain"/>
    <property type="match status" value="3"/>
</dbReference>
<dbReference type="InterPro" id="IPR015300">
    <property type="entry name" value="DNA-bd_pseudobarrel_sf"/>
</dbReference>
<evidence type="ECO:0000259" key="7">
    <source>
        <dbReference type="PROSITE" id="PS50863"/>
    </source>
</evidence>
<dbReference type="Proteomes" id="UP000596660">
    <property type="component" value="Unplaced"/>
</dbReference>
<feature type="domain" description="TF-B3" evidence="7">
    <location>
        <begin position="203"/>
        <end position="282"/>
    </location>
</feature>
<dbReference type="InterPro" id="IPR050655">
    <property type="entry name" value="Plant_B3_domain"/>
</dbReference>
<dbReference type="SMART" id="SM01019">
    <property type="entry name" value="B3"/>
    <property type="match status" value="3"/>
</dbReference>
<reference evidence="8" key="2">
    <citation type="submission" date="2021-03" db="UniProtKB">
        <authorList>
            <consortium name="EnsemblPlants"/>
        </authorList>
    </citation>
    <scope>IDENTIFICATION</scope>
</reference>
<dbReference type="EnsemblPlants" id="AUR62028980-RA">
    <property type="protein sequence ID" value="AUR62028980-RA:cds"/>
    <property type="gene ID" value="AUR62028980"/>
</dbReference>
<protein>
    <recommendedName>
        <fullName evidence="7">TF-B3 domain-containing protein</fullName>
    </recommendedName>
</protein>
<feature type="domain" description="TF-B3" evidence="7">
    <location>
        <begin position="11"/>
        <end position="106"/>
    </location>
</feature>
<comment type="subcellular location">
    <subcellularLocation>
        <location evidence="1">Nucleus</location>
    </subcellularLocation>
</comment>
<evidence type="ECO:0000313" key="8">
    <source>
        <dbReference type="EnsemblPlants" id="AUR62028980-RA:cds"/>
    </source>
</evidence>
<evidence type="ECO:0000256" key="4">
    <source>
        <dbReference type="ARBA" id="ARBA00023163"/>
    </source>
</evidence>
<dbReference type="PANTHER" id="PTHR31920:SF135">
    <property type="entry name" value="B3 DOMAIN-CONTAINING PROTEIN OS03G0621600-RELATED"/>
    <property type="match status" value="1"/>
</dbReference>
<dbReference type="GO" id="GO:0003677">
    <property type="term" value="F:DNA binding"/>
    <property type="evidence" value="ECO:0007669"/>
    <property type="project" value="UniProtKB-KW"/>
</dbReference>
<keyword evidence="3" id="KW-0238">DNA-binding</keyword>
<feature type="region of interest" description="Disordered" evidence="6">
    <location>
        <begin position="125"/>
        <end position="148"/>
    </location>
</feature>
<evidence type="ECO:0000256" key="5">
    <source>
        <dbReference type="ARBA" id="ARBA00023242"/>
    </source>
</evidence>
<dbReference type="OMA" id="YNGTACA"/>
<dbReference type="AlphaFoldDB" id="A0A803MG78"/>
<dbReference type="Pfam" id="PF02362">
    <property type="entry name" value="B3"/>
    <property type="match status" value="2"/>
</dbReference>
<keyword evidence="2" id="KW-0805">Transcription regulation</keyword>
<feature type="domain" description="TF-B3" evidence="7">
    <location>
        <begin position="338"/>
        <end position="433"/>
    </location>
</feature>